<sequence>MSSSINNNNNNSIITNKNNDIDEVIENSQSAVSTPISTCIGDRKSFNAPLKNTDLHHLLVDSTTPSSDASLSTSPSLATSGGGGNSNLAADRPVSPSVKLLGKVFDTTADKHIQQQNKLNRCSPPPLTKPNFIIAKKEKHWMSYSTSSIPTTPPSAEIPTAPFPTTASTTQANTLKSSNDRQQQVLSRSKDENLNNNENNINSPGSSPNTSSTNIVKQTQQQQQQQQGWVSSPTTSPNTISPLPSPPTTRIRNNHRLSGRVISASTNEECNTTVSNNNNLNSSNIVLEIVNNSSNDVQTLTPLNIENNNNNNNNINNNDNDGSNNNNNNNNNNDQTNVPNMDEQRIEKSVGLSQFLNKRNYQARRVAGDWKDKQMFTQGTTVNLVSKERKNLIGSRDPLLSPKEFICINSNNNNTNNSNNNNNNNNSEIDNNCKCINDSNIDVNSNNNNSNDINSNNDNNSNSNNNNDETTNQVSGTSATGEDDAAVQNLVNRYRTRRDNASRKSKLSTQDVEWITTKFYENNNTKESSTNTPEKKALLLQQQQQPPQSKASPLLKNKYLGGSGNSGNNSSGVVANNISSSSNSSSGNTTNKISGGGGGGFSISSNNKKRTNKNNNNSNNNNNSTVDSSGDEEEDTEQSSNPNSAPCYRYLEDVAKRRNIPSEPSRKPGLKSPLFLHVPTLAQPTQFHQNAPEKLNSTSLSISVEENSHQDQSLLFNQQIINRVAHDKDLTYLFFPVLKSSTKIVTPPSINSHHHNHHNVKSTNIINAAAANKQPSTNNNNNNIINNNNNSSSNSRTANGNTAGNNNNNNNNSGSSSSSSSSSGVNISSSDSYISLSLSPSLSPCSSLTPSQASPPSSASSPIESLSSLPLSPPNSIGSQTSSSNTVTTPRGHDQQQQQRKSIWSPKPNNNNNNKLSPINNSPQSDTTMSPSLSPSSPQEYLQSPTPPMTLSLSDSNNTELQLQQQQQVVVDSQTYNPIEEEFKSRSDIYFVSQPPPIKKFVKIKCGSLDALVEVLTHHKLSDPNFVDTFLLTHKTFTTSQTLLSKLIERYEEEPTALDEENEEQIEKQSKIYRSIKLRVCSILKIWIDKHFYDFEKNPQLLKDFEHFIKVTLVEDGMEKISQNIQRNIARKLNGETFDNTLLMNRVPAPIIPTLKQDQIVTLFSLDDLEIARQLTLIEHEAYSLIKPNECVNLAFSKLGKEENAPNITGIIRRSNIIPLWVATEIVQEERLTKRANIIKSLLILLMYHCRNLNNFNGVMEILSGLNITPVFRLKKTWETIPRKYLATFRHLNSLMAPKHNFKVYRDVLHTKNPPCLPFLGVYLTDLTFLEEGSPDTLEGGLINMVKRTQLAAVIQEIQQFQQLPYSLSTVPIIRDFLHQVNGLQERALYKQSRIVEP</sequence>
<dbReference type="CDD" id="cd06224">
    <property type="entry name" value="REM"/>
    <property type="match status" value="1"/>
</dbReference>
<dbReference type="PROSITE" id="PS50212">
    <property type="entry name" value="RASGEF_NTER"/>
    <property type="match status" value="1"/>
</dbReference>
<evidence type="ECO:0000256" key="1">
    <source>
        <dbReference type="ARBA" id="ARBA00022658"/>
    </source>
</evidence>
<dbReference type="GO" id="GO:0005085">
    <property type="term" value="F:guanyl-nucleotide exchange factor activity"/>
    <property type="evidence" value="ECO:0007669"/>
    <property type="project" value="UniProtKB-KW"/>
</dbReference>
<comment type="caution">
    <text evidence="6">The sequence shown here is derived from an EMBL/GenBank/DDBJ whole genome shotgun (WGS) entry which is preliminary data.</text>
</comment>
<feature type="domain" description="Ras-GEF" evidence="4">
    <location>
        <begin position="1167"/>
        <end position="1398"/>
    </location>
</feature>
<dbReference type="Gene3D" id="1.20.870.10">
    <property type="entry name" value="Son of sevenless (SoS) protein Chain: S domain 1"/>
    <property type="match status" value="1"/>
</dbReference>
<feature type="compositionally biased region" description="Low complexity" evidence="3">
    <location>
        <begin position="930"/>
        <end position="944"/>
    </location>
</feature>
<evidence type="ECO:0000313" key="7">
    <source>
        <dbReference type="Proteomes" id="UP000001396"/>
    </source>
</evidence>
<dbReference type="Pfam" id="PF00617">
    <property type="entry name" value="RasGEF"/>
    <property type="match status" value="1"/>
</dbReference>
<dbReference type="CDD" id="cd00155">
    <property type="entry name" value="RasGEF"/>
    <property type="match status" value="1"/>
</dbReference>
<dbReference type="InterPro" id="IPR036964">
    <property type="entry name" value="RASGEF_cat_dom_sf"/>
</dbReference>
<keyword evidence="1 2" id="KW-0344">Guanine-nucleotide releasing factor</keyword>
<protein>
    <submittedName>
        <fullName evidence="6">RasGEF domain-containing protein</fullName>
    </submittedName>
</protein>
<feature type="compositionally biased region" description="Low complexity" evidence="3">
    <location>
        <begin position="613"/>
        <end position="624"/>
    </location>
</feature>
<feature type="domain" description="N-terminal Ras-GEF" evidence="5">
    <location>
        <begin position="1000"/>
        <end position="1133"/>
    </location>
</feature>
<feature type="compositionally biased region" description="Low complexity" evidence="3">
    <location>
        <begin position="539"/>
        <end position="555"/>
    </location>
</feature>
<feature type="region of interest" description="Disordered" evidence="3">
    <location>
        <begin position="62"/>
        <end position="93"/>
    </location>
</feature>
<dbReference type="PANTHER" id="PTHR23113">
    <property type="entry name" value="GUANINE NUCLEOTIDE EXCHANGE FACTOR"/>
    <property type="match status" value="1"/>
</dbReference>
<name>D3B2R8_HETP5</name>
<keyword evidence="7" id="KW-1185">Reference proteome</keyword>
<feature type="compositionally biased region" description="Low complexity" evidence="3">
    <location>
        <begin position="145"/>
        <end position="172"/>
    </location>
</feature>
<dbReference type="GeneID" id="31358205"/>
<dbReference type="InterPro" id="IPR001895">
    <property type="entry name" value="RASGEF_cat_dom"/>
</dbReference>
<feature type="compositionally biased region" description="Polar residues" evidence="3">
    <location>
        <begin position="880"/>
        <end position="900"/>
    </location>
</feature>
<feature type="compositionally biased region" description="Low complexity" evidence="3">
    <location>
        <begin position="446"/>
        <end position="468"/>
    </location>
</feature>
<gene>
    <name evidence="6" type="primary">gefY</name>
    <name evidence="6" type="ORF">PPL_02682</name>
</gene>
<dbReference type="Proteomes" id="UP000001396">
    <property type="component" value="Unassembled WGS sequence"/>
</dbReference>
<feature type="region of interest" description="Disordered" evidence="3">
    <location>
        <begin position="306"/>
        <end position="339"/>
    </location>
</feature>
<feature type="region of interest" description="Disordered" evidence="3">
    <location>
        <begin position="539"/>
        <end position="647"/>
    </location>
</feature>
<organism evidence="6 7">
    <name type="scientific">Heterostelium pallidum (strain ATCC 26659 / Pp 5 / PN500)</name>
    <name type="common">Cellular slime mold</name>
    <name type="synonym">Polysphondylium pallidum</name>
    <dbReference type="NCBI Taxonomy" id="670386"/>
    <lineage>
        <taxon>Eukaryota</taxon>
        <taxon>Amoebozoa</taxon>
        <taxon>Evosea</taxon>
        <taxon>Eumycetozoa</taxon>
        <taxon>Dictyostelia</taxon>
        <taxon>Acytosteliales</taxon>
        <taxon>Acytosteliaceae</taxon>
        <taxon>Heterostelium</taxon>
    </lineage>
</organism>
<evidence type="ECO:0000259" key="4">
    <source>
        <dbReference type="PROSITE" id="PS50009"/>
    </source>
</evidence>
<dbReference type="PANTHER" id="PTHR23113:SF319">
    <property type="entry name" value="RAS GUANINE NUCLEOTIDE EXCHANGE FACTOR Y"/>
    <property type="match status" value="1"/>
</dbReference>
<feature type="compositionally biased region" description="Polar residues" evidence="3">
    <location>
        <begin position="949"/>
        <end position="960"/>
    </location>
</feature>
<dbReference type="PROSITE" id="PS50009">
    <property type="entry name" value="RASGEF_CAT"/>
    <property type="match status" value="1"/>
</dbReference>
<dbReference type="EMBL" id="ADBJ01000010">
    <property type="protein sequence ID" value="EFA83616.1"/>
    <property type="molecule type" value="Genomic_DNA"/>
</dbReference>
<feature type="compositionally biased region" description="Low complexity" evidence="3">
    <location>
        <begin position="566"/>
        <end position="593"/>
    </location>
</feature>
<feature type="compositionally biased region" description="Low complexity" evidence="3">
    <location>
        <begin position="901"/>
        <end position="923"/>
    </location>
</feature>
<feature type="region of interest" description="Disordered" evidence="3">
    <location>
        <begin position="446"/>
        <end position="487"/>
    </location>
</feature>
<dbReference type="GO" id="GO:0005886">
    <property type="term" value="C:plasma membrane"/>
    <property type="evidence" value="ECO:0007669"/>
    <property type="project" value="TreeGrafter"/>
</dbReference>
<dbReference type="InterPro" id="IPR000651">
    <property type="entry name" value="Ras-like_Gua-exchang_fac_N"/>
</dbReference>
<dbReference type="SMART" id="SM00147">
    <property type="entry name" value="RasGEF"/>
    <property type="match status" value="1"/>
</dbReference>
<dbReference type="InParanoid" id="D3B2R8"/>
<dbReference type="GO" id="GO:0007265">
    <property type="term" value="P:Ras protein signal transduction"/>
    <property type="evidence" value="ECO:0007669"/>
    <property type="project" value="TreeGrafter"/>
</dbReference>
<feature type="region of interest" description="Disordered" evidence="3">
    <location>
        <begin position="145"/>
        <end position="254"/>
    </location>
</feature>
<accession>D3B2R8</accession>
<feature type="compositionally biased region" description="Low complexity" evidence="3">
    <location>
        <begin position="194"/>
        <end position="242"/>
    </location>
</feature>
<dbReference type="OMA" id="TWETIPR"/>
<dbReference type="SUPFAM" id="SSF48366">
    <property type="entry name" value="Ras GEF"/>
    <property type="match status" value="1"/>
</dbReference>
<dbReference type="STRING" id="670386.D3B2R8"/>
<evidence type="ECO:0000256" key="3">
    <source>
        <dbReference type="SAM" id="MobiDB-lite"/>
    </source>
</evidence>
<dbReference type="Gene3D" id="1.10.840.10">
    <property type="entry name" value="Ras guanine-nucleotide exchange factors catalytic domain"/>
    <property type="match status" value="1"/>
</dbReference>
<feature type="compositionally biased region" description="Polar residues" evidence="3">
    <location>
        <begin position="173"/>
        <end position="187"/>
    </location>
</feature>
<dbReference type="InterPro" id="IPR023578">
    <property type="entry name" value="Ras_GEF_dom_sf"/>
</dbReference>
<feature type="compositionally biased region" description="Low complexity" evidence="3">
    <location>
        <begin position="307"/>
        <end position="334"/>
    </location>
</feature>
<feature type="compositionally biased region" description="Low complexity" evidence="3">
    <location>
        <begin position="778"/>
        <end position="879"/>
    </location>
</feature>
<dbReference type="SMART" id="SM00229">
    <property type="entry name" value="RasGEFN"/>
    <property type="match status" value="1"/>
</dbReference>
<reference evidence="6 7" key="1">
    <citation type="journal article" date="2011" name="Genome Res.">
        <title>Phylogeny-wide analysis of social amoeba genomes highlights ancient origins for complex intercellular communication.</title>
        <authorList>
            <person name="Heidel A.J."/>
            <person name="Lawal H.M."/>
            <person name="Felder M."/>
            <person name="Schilde C."/>
            <person name="Helps N.R."/>
            <person name="Tunggal B."/>
            <person name="Rivero F."/>
            <person name="John U."/>
            <person name="Schleicher M."/>
            <person name="Eichinger L."/>
            <person name="Platzer M."/>
            <person name="Noegel A.A."/>
            <person name="Schaap P."/>
            <person name="Gloeckner G."/>
        </authorList>
    </citation>
    <scope>NUCLEOTIDE SEQUENCE [LARGE SCALE GENOMIC DNA]</scope>
    <source>
        <strain evidence="7">ATCC 26659 / Pp 5 / PN500</strain>
    </source>
</reference>
<dbReference type="InterPro" id="IPR008937">
    <property type="entry name" value="Ras-like_GEF"/>
</dbReference>
<evidence type="ECO:0000259" key="5">
    <source>
        <dbReference type="PROSITE" id="PS50212"/>
    </source>
</evidence>
<feature type="region of interest" description="Disordered" evidence="3">
    <location>
        <begin position="773"/>
        <end position="960"/>
    </location>
</feature>
<dbReference type="Pfam" id="PF00618">
    <property type="entry name" value="RasGEF_N"/>
    <property type="match status" value="1"/>
</dbReference>
<dbReference type="FunCoup" id="D3B2R8">
    <property type="interactions" value="503"/>
</dbReference>
<feature type="compositionally biased region" description="Polar residues" evidence="3">
    <location>
        <begin position="469"/>
        <end position="480"/>
    </location>
</feature>
<evidence type="ECO:0000313" key="6">
    <source>
        <dbReference type="EMBL" id="EFA83616.1"/>
    </source>
</evidence>
<dbReference type="RefSeq" id="XP_020435733.1">
    <property type="nucleotide sequence ID" value="XM_020573661.1"/>
</dbReference>
<feature type="compositionally biased region" description="Low complexity" evidence="3">
    <location>
        <begin position="62"/>
        <end position="79"/>
    </location>
</feature>
<evidence type="ECO:0000256" key="2">
    <source>
        <dbReference type="PROSITE-ProRule" id="PRU00168"/>
    </source>
</evidence>
<proteinExistence type="predicted"/>